<reference evidence="3" key="1">
    <citation type="submission" date="2023-08" db="EMBL/GenBank/DDBJ databases">
        <authorList>
            <person name="Chen Y."/>
            <person name="Shah S."/>
            <person name="Dougan E. K."/>
            <person name="Thang M."/>
            <person name="Chan C."/>
        </authorList>
    </citation>
    <scope>NUCLEOTIDE SEQUENCE</scope>
</reference>
<dbReference type="InterPro" id="IPR013805">
    <property type="entry name" value="GrpE_CC"/>
</dbReference>
<evidence type="ECO:0008006" key="5">
    <source>
        <dbReference type="Google" id="ProtNLM"/>
    </source>
</evidence>
<dbReference type="PANTHER" id="PTHR21237">
    <property type="entry name" value="GRPE PROTEIN"/>
    <property type="match status" value="1"/>
</dbReference>
<dbReference type="SUPFAM" id="SSF58014">
    <property type="entry name" value="Coiled-coil domain of nucleotide exchange factor GrpE"/>
    <property type="match status" value="1"/>
</dbReference>
<keyword evidence="2" id="KW-0143">Chaperone</keyword>
<dbReference type="GO" id="GO:0006457">
    <property type="term" value="P:protein folding"/>
    <property type="evidence" value="ECO:0007669"/>
    <property type="project" value="InterPro"/>
</dbReference>
<dbReference type="EMBL" id="CAUJNA010003616">
    <property type="protein sequence ID" value="CAJ1406058.1"/>
    <property type="molecule type" value="Genomic_DNA"/>
</dbReference>
<dbReference type="AlphaFoldDB" id="A0AA36NKL7"/>
<dbReference type="GO" id="GO:0000774">
    <property type="term" value="F:adenyl-nucleotide exchange factor activity"/>
    <property type="evidence" value="ECO:0007669"/>
    <property type="project" value="InterPro"/>
</dbReference>
<evidence type="ECO:0000313" key="3">
    <source>
        <dbReference type="EMBL" id="CAJ1406058.1"/>
    </source>
</evidence>
<dbReference type="GO" id="GO:0042803">
    <property type="term" value="F:protein homodimerization activity"/>
    <property type="evidence" value="ECO:0007669"/>
    <property type="project" value="InterPro"/>
</dbReference>
<dbReference type="GO" id="GO:0051082">
    <property type="term" value="F:unfolded protein binding"/>
    <property type="evidence" value="ECO:0007669"/>
    <property type="project" value="TreeGrafter"/>
</dbReference>
<dbReference type="Pfam" id="PF01025">
    <property type="entry name" value="GrpE"/>
    <property type="match status" value="1"/>
</dbReference>
<sequence>GPAAALQKEFDELQEHIKQSKHELLLSLADFENHKKRFVKEREDRRRSAMAHFTTKMIQVYGKFDSFAAEKHDKGTAEALHQGVALTRDLYKASFERFGVQPIKVEIGDPFVAARHIKAGTVERADLPTNSVAEVLQPGWILDPDSPKPVVLQKTEVRVAEHGPPAP</sequence>
<protein>
    <recommendedName>
        <fullName evidence="5">GrpE protein homolog</fullName>
    </recommendedName>
</protein>
<dbReference type="Proteomes" id="UP001178507">
    <property type="component" value="Unassembled WGS sequence"/>
</dbReference>
<organism evidence="3 4">
    <name type="scientific">Effrenium voratum</name>
    <dbReference type="NCBI Taxonomy" id="2562239"/>
    <lineage>
        <taxon>Eukaryota</taxon>
        <taxon>Sar</taxon>
        <taxon>Alveolata</taxon>
        <taxon>Dinophyceae</taxon>
        <taxon>Suessiales</taxon>
        <taxon>Symbiodiniaceae</taxon>
        <taxon>Effrenium</taxon>
    </lineage>
</organism>
<dbReference type="InterPro" id="IPR000740">
    <property type="entry name" value="GrpE"/>
</dbReference>
<dbReference type="PANTHER" id="PTHR21237:SF23">
    <property type="entry name" value="GRPE PROTEIN HOMOLOG, MITOCHONDRIAL"/>
    <property type="match status" value="1"/>
</dbReference>
<dbReference type="GO" id="GO:0051087">
    <property type="term" value="F:protein-folding chaperone binding"/>
    <property type="evidence" value="ECO:0007669"/>
    <property type="project" value="InterPro"/>
</dbReference>
<dbReference type="Gene3D" id="2.30.22.10">
    <property type="entry name" value="Head domain of nucleotide exchange factor GrpE"/>
    <property type="match status" value="1"/>
</dbReference>
<dbReference type="InterPro" id="IPR009012">
    <property type="entry name" value="GrpE_head"/>
</dbReference>
<dbReference type="Gene3D" id="3.90.20.20">
    <property type="match status" value="1"/>
</dbReference>
<evidence type="ECO:0000256" key="1">
    <source>
        <dbReference type="ARBA" id="ARBA00009054"/>
    </source>
</evidence>
<comment type="similarity">
    <text evidence="1">Belongs to the GrpE family.</text>
</comment>
<accession>A0AA36NKL7</accession>
<name>A0AA36NKL7_9DINO</name>
<gene>
    <name evidence="3" type="ORF">EVOR1521_LOCUS28118</name>
</gene>
<evidence type="ECO:0000313" key="4">
    <source>
        <dbReference type="Proteomes" id="UP001178507"/>
    </source>
</evidence>
<evidence type="ECO:0000256" key="2">
    <source>
        <dbReference type="ARBA" id="ARBA00023186"/>
    </source>
</evidence>
<proteinExistence type="inferred from homology"/>
<keyword evidence="4" id="KW-1185">Reference proteome</keyword>
<feature type="non-terminal residue" evidence="3">
    <location>
        <position position="1"/>
    </location>
</feature>
<comment type="caution">
    <text evidence="3">The sequence shown here is derived from an EMBL/GenBank/DDBJ whole genome shotgun (WGS) entry which is preliminary data.</text>
</comment>